<keyword evidence="7" id="KW-1185">Reference proteome</keyword>
<dbReference type="Proteomes" id="UP000427906">
    <property type="component" value="Chromosome"/>
</dbReference>
<dbReference type="PANTHER" id="PTHR41164">
    <property type="entry name" value="CURLI PRODUCTION ASSEMBLY/TRANSPORT COMPONENT CSGG"/>
    <property type="match status" value="1"/>
</dbReference>
<keyword evidence="1" id="KW-1003">Cell membrane</keyword>
<dbReference type="Gene3D" id="3.40.50.10610">
    <property type="entry name" value="ABC-type transport auxiliary lipoprotein component"/>
    <property type="match status" value="2"/>
</dbReference>
<evidence type="ECO:0008006" key="8">
    <source>
        <dbReference type="Google" id="ProtNLM"/>
    </source>
</evidence>
<keyword evidence="4" id="KW-0564">Palmitate</keyword>
<keyword evidence="5" id="KW-0449">Lipoprotein</keyword>
<dbReference type="KEGG" id="dalk:DSCA_63410"/>
<name>A0A5K7YYZ8_9BACT</name>
<evidence type="ECO:0000256" key="4">
    <source>
        <dbReference type="ARBA" id="ARBA00023139"/>
    </source>
</evidence>
<proteinExistence type="predicted"/>
<keyword evidence="2" id="KW-0732">Signal</keyword>
<evidence type="ECO:0000256" key="2">
    <source>
        <dbReference type="ARBA" id="ARBA00022729"/>
    </source>
</evidence>
<keyword evidence="3" id="KW-0472">Membrane</keyword>
<organism evidence="6 7">
    <name type="scientific">Desulfosarcina alkanivorans</name>
    <dbReference type="NCBI Taxonomy" id="571177"/>
    <lineage>
        <taxon>Bacteria</taxon>
        <taxon>Pseudomonadati</taxon>
        <taxon>Thermodesulfobacteriota</taxon>
        <taxon>Desulfobacteria</taxon>
        <taxon>Desulfobacterales</taxon>
        <taxon>Desulfosarcinaceae</taxon>
        <taxon>Desulfosarcina</taxon>
    </lineage>
</organism>
<gene>
    <name evidence="6" type="ORF">DSCA_63410</name>
</gene>
<accession>A0A5K7YYZ8</accession>
<evidence type="ECO:0000256" key="3">
    <source>
        <dbReference type="ARBA" id="ARBA00023136"/>
    </source>
</evidence>
<dbReference type="EMBL" id="AP021874">
    <property type="protein sequence ID" value="BBO72411.1"/>
    <property type="molecule type" value="Genomic_DNA"/>
</dbReference>
<sequence length="267" mass="27806">MEKNAMLRILLSLLILLTFSGCMESMVKPEAKTDTGAEMNLPPYSGPRARAAVADFEWKVDESSRTTKIGFGGQTMTISSSESSGYTTGLRDMLTTAMVQTKRFRVLERQNLDSLKSEMALTGSGYTDKTGVTKGAVKGADLLVMGAITGWEPGTSGGGGGLGGGGLLGQASALFGAVKGAYSKSSMAMDIRIVDTHTSEVLAATRVEGVAKDVNLGAALAGFGGSGGMGGGLGGYAKTPMEKAIRTCLYNATKFVAENTPQEYMKY</sequence>
<dbReference type="GO" id="GO:0030288">
    <property type="term" value="C:outer membrane-bounded periplasmic space"/>
    <property type="evidence" value="ECO:0007669"/>
    <property type="project" value="InterPro"/>
</dbReference>
<evidence type="ECO:0000256" key="1">
    <source>
        <dbReference type="ARBA" id="ARBA00022475"/>
    </source>
</evidence>
<dbReference type="PANTHER" id="PTHR41164:SF1">
    <property type="entry name" value="CURLI PRODUCTION ASSEMBLY_TRANSPORT COMPONENT CSGG"/>
    <property type="match status" value="1"/>
</dbReference>
<evidence type="ECO:0000313" key="6">
    <source>
        <dbReference type="EMBL" id="BBO72411.1"/>
    </source>
</evidence>
<dbReference type="InterPro" id="IPR005534">
    <property type="entry name" value="Curli_assmbl/transp-comp_CsgG"/>
</dbReference>
<dbReference type="OrthoDB" id="37450at2"/>
<protein>
    <recommendedName>
        <fullName evidence="8">Curli production assembly/transport component CsgG</fullName>
    </recommendedName>
</protein>
<dbReference type="AlphaFoldDB" id="A0A5K7YYZ8"/>
<dbReference type="Pfam" id="PF03783">
    <property type="entry name" value="CsgG"/>
    <property type="match status" value="1"/>
</dbReference>
<reference evidence="6 7" key="1">
    <citation type="submission" date="2019-11" db="EMBL/GenBank/DDBJ databases">
        <title>Comparative genomics of hydrocarbon-degrading Desulfosarcina strains.</title>
        <authorList>
            <person name="Watanabe M."/>
            <person name="Kojima H."/>
            <person name="Fukui M."/>
        </authorList>
    </citation>
    <scope>NUCLEOTIDE SEQUENCE [LARGE SCALE GENOMIC DNA]</scope>
    <source>
        <strain evidence="6 7">PL12</strain>
    </source>
</reference>
<dbReference type="RefSeq" id="WP_155320111.1">
    <property type="nucleotide sequence ID" value="NZ_AP021874.1"/>
</dbReference>
<dbReference type="PROSITE" id="PS51257">
    <property type="entry name" value="PROKAR_LIPOPROTEIN"/>
    <property type="match status" value="1"/>
</dbReference>
<evidence type="ECO:0000313" key="7">
    <source>
        <dbReference type="Proteomes" id="UP000427906"/>
    </source>
</evidence>
<evidence type="ECO:0000256" key="5">
    <source>
        <dbReference type="ARBA" id="ARBA00023288"/>
    </source>
</evidence>